<dbReference type="PROSITE" id="PS00028">
    <property type="entry name" value="ZINC_FINGER_C2H2_1"/>
    <property type="match status" value="4"/>
</dbReference>
<dbReference type="InterPro" id="IPR036236">
    <property type="entry name" value="Znf_C2H2_sf"/>
</dbReference>
<dbReference type="SMART" id="SM00355">
    <property type="entry name" value="ZnF_C2H2"/>
    <property type="match status" value="5"/>
</dbReference>
<dbReference type="InterPro" id="IPR056436">
    <property type="entry name" value="Znf-C2H2_ZIC1-5/GLI1-3-like"/>
</dbReference>
<keyword evidence="5" id="KW-0862">Zinc</keyword>
<sequence>MNGLNSSCSQNGGQAGGSKSNIPALRIQPDTPVPASSRTTPIQQNVEKSVQLPALSTTRNAVNQGKPSLNGTTHTHRVALQRNPVNPQQNGFFTNRPIKQDVDSLGPMCIGISPRVGGGHTGRGHNITGHMNGHNNLHVPNHRLENATPTPSEVSSIRSTPRPGAQTPRQDRVSTPFSQAGSTVGNDKHVFLEPFPVTKQDWNPYKPVPSISGNTNSASMSGSESNFSQVPGSATCSLSPYQAMETSPSGSNYTSPRHSAVRPQKRALSISPNGSDGMDLYSIIRTSPTSLVAYINGSRSSSTSVSPQPVMQPGHFGHLIAHRSNKSGGSPYGSGTAKHRHTNFSQHTNASEFIKREPEFGLHENLSDIFPDIVNNQVVVQQSDIPFIEQRAFEEMNMYNEHAQHVNNYVHNTITQQQQAQQPQTGITGTMAMRAPPPYDQVVGQPPPVNQTQQMLGLNNQQHMQQQQPLQQQQQQQNYSHNIPQPLSQRNNNNNNMINNNNNLINDNSYNMNNNNLIGEEGDLDENGEKQHICRWIDCNQLFKEQDELVRHLEKNHIDQRKGEDFTCFWSGCQRRYKPFNARYKLLIHMRVHSGEKPNKCTFEGCEKAFSRLENLKIHLRSHTGERPYICQHVGCTKAFSNSSDRAKHQRTHLDTKPYACQVPGCNKRYTDPSSLRKHVKNHTQKDPQQKKKMKKEGDALAPGNGMLNGCLTVQQLHVESLPTETPDTNIIRGPVTGPTTDLYSIGPNYQSQQSSRSGTASGSSNQSPVPVSNMQNSPMPNNGGLSVVEEEQFGSYSPAPPTMQNSSFRRPFPTMRTGMYPPGMVQGMQQQNEQLYQQYPQFGYIEFQGLPDAQNNCGLQYRQSQAFMYNPQQFEQQQNNGFYEEYQPDFMAMPCGQEDMQTQQFLQHTAIDRANSRLSAAIYADGTT</sequence>
<evidence type="ECO:0000313" key="10">
    <source>
        <dbReference type="EMBL" id="KAJ8306070.1"/>
    </source>
</evidence>
<feature type="domain" description="C2H2-type" evidence="9">
    <location>
        <begin position="659"/>
        <end position="688"/>
    </location>
</feature>
<feature type="region of interest" description="Disordered" evidence="8">
    <location>
        <begin position="723"/>
        <end position="787"/>
    </location>
</feature>
<feature type="region of interest" description="Disordered" evidence="8">
    <location>
        <begin position="460"/>
        <end position="499"/>
    </location>
</feature>
<evidence type="ECO:0000256" key="1">
    <source>
        <dbReference type="ARBA" id="ARBA00004123"/>
    </source>
</evidence>
<accession>A0ABQ9ER76</accession>
<dbReference type="PROSITE" id="PS50157">
    <property type="entry name" value="ZINC_FINGER_C2H2_2"/>
    <property type="match status" value="5"/>
</dbReference>
<dbReference type="PANTHER" id="PTHR45718:SF7">
    <property type="entry name" value="C2H2-TYPE DOMAIN-CONTAINING PROTEIN"/>
    <property type="match status" value="1"/>
</dbReference>
<dbReference type="Pfam" id="PF23561">
    <property type="entry name" value="zf-C2H2_15"/>
    <property type="match status" value="1"/>
</dbReference>
<keyword evidence="4 7" id="KW-0863">Zinc-finger</keyword>
<dbReference type="SUPFAM" id="SSF57667">
    <property type="entry name" value="beta-beta-alpha zinc fingers"/>
    <property type="match status" value="3"/>
</dbReference>
<feature type="compositionally biased region" description="Polar residues" evidence="8">
    <location>
        <begin position="1"/>
        <end position="21"/>
    </location>
</feature>
<keyword evidence="3" id="KW-0677">Repeat</keyword>
<feature type="compositionally biased region" description="Polar residues" evidence="8">
    <location>
        <begin position="479"/>
        <end position="490"/>
    </location>
</feature>
<evidence type="ECO:0000259" key="9">
    <source>
        <dbReference type="PROSITE" id="PS50157"/>
    </source>
</evidence>
<feature type="compositionally biased region" description="Low complexity" evidence="8">
    <location>
        <begin position="460"/>
        <end position="478"/>
    </location>
</feature>
<evidence type="ECO:0000256" key="5">
    <source>
        <dbReference type="ARBA" id="ARBA00022833"/>
    </source>
</evidence>
<proteinExistence type="predicted"/>
<feature type="compositionally biased region" description="Polar residues" evidence="8">
    <location>
        <begin position="147"/>
        <end position="159"/>
    </location>
</feature>
<evidence type="ECO:0000313" key="11">
    <source>
        <dbReference type="Proteomes" id="UP001217089"/>
    </source>
</evidence>
<feature type="domain" description="C2H2-type" evidence="9">
    <location>
        <begin position="532"/>
        <end position="562"/>
    </location>
</feature>
<comment type="caution">
    <text evidence="10">The sequence shown here is derived from an EMBL/GenBank/DDBJ whole genome shotgun (WGS) entry which is preliminary data.</text>
</comment>
<feature type="region of interest" description="Disordered" evidence="8">
    <location>
        <begin position="1"/>
        <end position="72"/>
    </location>
</feature>
<protein>
    <recommendedName>
        <fullName evidence="9">C2H2-type domain-containing protein</fullName>
    </recommendedName>
</protein>
<evidence type="ECO:0000256" key="4">
    <source>
        <dbReference type="ARBA" id="ARBA00022771"/>
    </source>
</evidence>
<evidence type="ECO:0000256" key="7">
    <source>
        <dbReference type="PROSITE-ProRule" id="PRU00042"/>
    </source>
</evidence>
<reference evidence="10 11" key="1">
    <citation type="submission" date="2022-12" db="EMBL/GenBank/DDBJ databases">
        <title>Chromosome-level genome of Tegillarca granosa.</title>
        <authorList>
            <person name="Kim J."/>
        </authorList>
    </citation>
    <scope>NUCLEOTIDE SEQUENCE [LARGE SCALE GENOMIC DNA]</scope>
    <source>
        <strain evidence="10">Teg-2019</strain>
        <tissue evidence="10">Adductor muscle</tissue>
    </source>
</reference>
<dbReference type="Pfam" id="PF00096">
    <property type="entry name" value="zf-C2H2"/>
    <property type="match status" value="3"/>
</dbReference>
<keyword evidence="11" id="KW-1185">Reference proteome</keyword>
<feature type="compositionally biased region" description="Low complexity" evidence="8">
    <location>
        <begin position="751"/>
        <end position="768"/>
    </location>
</feature>
<evidence type="ECO:0000256" key="6">
    <source>
        <dbReference type="ARBA" id="ARBA00023242"/>
    </source>
</evidence>
<evidence type="ECO:0000256" key="8">
    <source>
        <dbReference type="SAM" id="MobiDB-lite"/>
    </source>
</evidence>
<feature type="compositionally biased region" description="Polar residues" evidence="8">
    <location>
        <begin position="238"/>
        <end position="257"/>
    </location>
</feature>
<dbReference type="PANTHER" id="PTHR45718">
    <property type="entry name" value="TRANSCRIPTIONAL ACTIVATOR CUBITUS INTERRUPTUS"/>
    <property type="match status" value="1"/>
</dbReference>
<dbReference type="InterPro" id="IPR043359">
    <property type="entry name" value="GLI-like"/>
</dbReference>
<comment type="subcellular location">
    <subcellularLocation>
        <location evidence="1">Nucleus</location>
    </subcellularLocation>
</comment>
<organism evidence="10 11">
    <name type="scientific">Tegillarca granosa</name>
    <name type="common">Malaysian cockle</name>
    <name type="synonym">Anadara granosa</name>
    <dbReference type="NCBI Taxonomy" id="220873"/>
    <lineage>
        <taxon>Eukaryota</taxon>
        <taxon>Metazoa</taxon>
        <taxon>Spiralia</taxon>
        <taxon>Lophotrochozoa</taxon>
        <taxon>Mollusca</taxon>
        <taxon>Bivalvia</taxon>
        <taxon>Autobranchia</taxon>
        <taxon>Pteriomorphia</taxon>
        <taxon>Arcoida</taxon>
        <taxon>Arcoidea</taxon>
        <taxon>Arcidae</taxon>
        <taxon>Tegillarca</taxon>
    </lineage>
</organism>
<dbReference type="Gene3D" id="3.30.160.60">
    <property type="entry name" value="Classic Zinc Finger"/>
    <property type="match status" value="5"/>
</dbReference>
<dbReference type="Proteomes" id="UP001217089">
    <property type="component" value="Unassembled WGS sequence"/>
</dbReference>
<keyword evidence="6" id="KW-0539">Nucleus</keyword>
<keyword evidence="2" id="KW-0479">Metal-binding</keyword>
<dbReference type="EMBL" id="JARBDR010000813">
    <property type="protein sequence ID" value="KAJ8306070.1"/>
    <property type="molecule type" value="Genomic_DNA"/>
</dbReference>
<feature type="compositionally biased region" description="Polar residues" evidence="8">
    <location>
        <begin position="769"/>
        <end position="785"/>
    </location>
</feature>
<feature type="domain" description="C2H2-type" evidence="9">
    <location>
        <begin position="629"/>
        <end position="658"/>
    </location>
</feature>
<feature type="compositionally biased region" description="Polar residues" evidence="8">
    <location>
        <begin position="173"/>
        <end position="185"/>
    </location>
</feature>
<dbReference type="InterPro" id="IPR013087">
    <property type="entry name" value="Znf_C2H2_type"/>
</dbReference>
<feature type="compositionally biased region" description="Polar residues" evidence="8">
    <location>
        <begin position="34"/>
        <end position="72"/>
    </location>
</feature>
<evidence type="ECO:0000256" key="2">
    <source>
        <dbReference type="ARBA" id="ARBA00022723"/>
    </source>
</evidence>
<feature type="domain" description="C2H2-type" evidence="9">
    <location>
        <begin position="599"/>
        <end position="628"/>
    </location>
</feature>
<feature type="region of interest" description="Disordered" evidence="8">
    <location>
        <begin position="238"/>
        <end position="273"/>
    </location>
</feature>
<name>A0ABQ9ER76_TEGGR</name>
<feature type="region of interest" description="Disordered" evidence="8">
    <location>
        <begin position="135"/>
        <end position="186"/>
    </location>
</feature>
<evidence type="ECO:0000256" key="3">
    <source>
        <dbReference type="ARBA" id="ARBA00022737"/>
    </source>
</evidence>
<feature type="region of interest" description="Disordered" evidence="8">
    <location>
        <begin position="671"/>
        <end position="704"/>
    </location>
</feature>
<feature type="domain" description="C2H2-type" evidence="9">
    <location>
        <begin position="571"/>
        <end position="598"/>
    </location>
</feature>
<gene>
    <name evidence="10" type="ORF">KUTeg_016615</name>
</gene>